<dbReference type="EMBL" id="JAGIOJ010000001">
    <property type="protein sequence ID" value="MBP2399243.1"/>
    <property type="molecule type" value="Genomic_DNA"/>
</dbReference>
<proteinExistence type="predicted"/>
<gene>
    <name evidence="1" type="ORF">JOF39_002324</name>
</gene>
<evidence type="ECO:0000313" key="2">
    <source>
        <dbReference type="Proteomes" id="UP001195422"/>
    </source>
</evidence>
<reference evidence="1 2" key="1">
    <citation type="submission" date="2021-03" db="EMBL/GenBank/DDBJ databases">
        <title>Sequencing the genomes of 1000 actinobacteria strains.</title>
        <authorList>
            <person name="Klenk H.-P."/>
        </authorList>
    </citation>
    <scope>NUCLEOTIDE SEQUENCE [LARGE SCALE GENOMIC DNA]</scope>
    <source>
        <strain evidence="1 2">DSM 20168</strain>
    </source>
</reference>
<dbReference type="RefSeq" id="WP_188948640.1">
    <property type="nucleotide sequence ID" value="NZ_BMPH01000008.1"/>
</dbReference>
<protein>
    <submittedName>
        <fullName evidence="1">Uncharacterized protein</fullName>
    </submittedName>
</protein>
<dbReference type="Proteomes" id="UP001195422">
    <property type="component" value="Unassembled WGS sequence"/>
</dbReference>
<evidence type="ECO:0000313" key="1">
    <source>
        <dbReference type="EMBL" id="MBP2399243.1"/>
    </source>
</evidence>
<comment type="caution">
    <text evidence="1">The sequence shown here is derived from an EMBL/GenBank/DDBJ whole genome shotgun (WGS) entry which is preliminary data.</text>
</comment>
<dbReference type="Pfam" id="PF19827">
    <property type="entry name" value="DUF6308"/>
    <property type="match status" value="1"/>
</dbReference>
<dbReference type="InterPro" id="IPR046275">
    <property type="entry name" value="DUF6308"/>
</dbReference>
<accession>A0ABS4XRV7</accession>
<keyword evidence="2" id="KW-1185">Reference proteome</keyword>
<name>A0ABS4XRV7_GLUPR</name>
<organism evidence="1 2">
    <name type="scientific">Glutamicibacter protophormiae</name>
    <name type="common">Brevibacterium protophormiae</name>
    <dbReference type="NCBI Taxonomy" id="37930"/>
    <lineage>
        <taxon>Bacteria</taxon>
        <taxon>Bacillati</taxon>
        <taxon>Actinomycetota</taxon>
        <taxon>Actinomycetes</taxon>
        <taxon>Micrococcales</taxon>
        <taxon>Micrococcaceae</taxon>
        <taxon>Glutamicibacter</taxon>
    </lineage>
</organism>
<sequence>MTSRSLAELRVTAKETLEKYTSPSNWYAFNTYDVLGDPAASLSPADVLMANLLSLRLSATEVIPLFTEGHEAAQKLRAALDHALEALRDAPAFETFGDIESLESCVGPLAAANYAAMEVPQWTAVTVSKVLHRRAPQIVPIIDSRVRSFYGVRYAEDVRSALWHDIRNEIDWLAPLAASQMTPDGRALSVLRLADILIWMAEAK</sequence>